<feature type="region of interest" description="Disordered" evidence="4">
    <location>
        <begin position="289"/>
        <end position="337"/>
    </location>
</feature>
<comment type="similarity">
    <text evidence="1">Belongs to the AAA ATPase family.</text>
</comment>
<comment type="caution">
    <text evidence="7">The sequence shown here is derived from an EMBL/GenBank/DDBJ whole genome shotgun (WGS) entry which is preliminary data.</text>
</comment>
<evidence type="ECO:0000313" key="8">
    <source>
        <dbReference type="Proteomes" id="UP000789831"/>
    </source>
</evidence>
<dbReference type="AlphaFoldDB" id="A0A9N8UXY9"/>
<evidence type="ECO:0000256" key="2">
    <source>
        <dbReference type="ARBA" id="ARBA00022741"/>
    </source>
</evidence>
<protein>
    <submittedName>
        <fullName evidence="7">5939_t:CDS:1</fullName>
    </submittedName>
</protein>
<feature type="transmembrane region" description="Helical" evidence="5">
    <location>
        <begin position="28"/>
        <end position="50"/>
    </location>
</feature>
<organism evidence="7 8">
    <name type="scientific">Ambispora gerdemannii</name>
    <dbReference type="NCBI Taxonomy" id="144530"/>
    <lineage>
        <taxon>Eukaryota</taxon>
        <taxon>Fungi</taxon>
        <taxon>Fungi incertae sedis</taxon>
        <taxon>Mucoromycota</taxon>
        <taxon>Glomeromycotina</taxon>
        <taxon>Glomeromycetes</taxon>
        <taxon>Archaeosporales</taxon>
        <taxon>Ambisporaceae</taxon>
        <taxon>Ambispora</taxon>
    </lineage>
</organism>
<dbReference type="InterPro" id="IPR003959">
    <property type="entry name" value="ATPase_AAA_core"/>
</dbReference>
<feature type="domain" description="AAA+ ATPase" evidence="6">
    <location>
        <begin position="98"/>
        <end position="238"/>
    </location>
</feature>
<dbReference type="EMBL" id="CAJVPL010000024">
    <property type="protein sequence ID" value="CAG8435226.1"/>
    <property type="molecule type" value="Genomic_DNA"/>
</dbReference>
<name>A0A9N8UXY9_9GLOM</name>
<keyword evidence="5" id="KW-0812">Transmembrane</keyword>
<evidence type="ECO:0000313" key="7">
    <source>
        <dbReference type="EMBL" id="CAG8435226.1"/>
    </source>
</evidence>
<keyword evidence="3" id="KW-0067">ATP-binding</keyword>
<gene>
    <name evidence="7" type="ORF">AGERDE_LOCUS494</name>
</gene>
<accession>A0A9N8UXY9</accession>
<evidence type="ECO:0000259" key="6">
    <source>
        <dbReference type="SMART" id="SM00382"/>
    </source>
</evidence>
<feature type="compositionally biased region" description="Basic and acidic residues" evidence="4">
    <location>
        <begin position="305"/>
        <end position="337"/>
    </location>
</feature>
<dbReference type="GO" id="GO:0008540">
    <property type="term" value="C:proteasome regulatory particle, base subcomplex"/>
    <property type="evidence" value="ECO:0007669"/>
    <property type="project" value="UniProtKB-ARBA"/>
</dbReference>
<evidence type="ECO:0000256" key="3">
    <source>
        <dbReference type="ARBA" id="ARBA00022840"/>
    </source>
</evidence>
<keyword evidence="5" id="KW-1133">Transmembrane helix</keyword>
<dbReference type="SMART" id="SM00382">
    <property type="entry name" value="AAA"/>
    <property type="match status" value="1"/>
</dbReference>
<dbReference type="SUPFAM" id="SSF52540">
    <property type="entry name" value="P-loop containing nucleoside triphosphate hydrolases"/>
    <property type="match status" value="1"/>
</dbReference>
<dbReference type="GO" id="GO:0005524">
    <property type="term" value="F:ATP binding"/>
    <property type="evidence" value="ECO:0007669"/>
    <property type="project" value="UniProtKB-KW"/>
</dbReference>
<evidence type="ECO:0000256" key="5">
    <source>
        <dbReference type="SAM" id="Phobius"/>
    </source>
</evidence>
<reference evidence="7" key="1">
    <citation type="submission" date="2021-06" db="EMBL/GenBank/DDBJ databases">
        <authorList>
            <person name="Kallberg Y."/>
            <person name="Tangrot J."/>
            <person name="Rosling A."/>
        </authorList>
    </citation>
    <scope>NUCLEOTIDE SEQUENCE</scope>
    <source>
        <strain evidence="7">MT106</strain>
    </source>
</reference>
<sequence>MNLDNNSEKEKNNYYCPPEKSHWKKYQLYYLVFGSFFITSLIILIGNSNVNEQIRKINQRLNNQSGTENLKNSRNNNPHNYKSVKYLPRYRIGGQAEPERHALFYGPPGSGKTYLAEMFAKNESLGYIFAKFGTETYTGSSQQKVNGVMEQAQSLLEQNGQDKPVVIIIDEIDSVGVKDPLSRSSTQEVNTILTMIDDIKRDNLNIIVIGITNYPGVLDPALKRTGRLGRQIKVPYLAKEEITKMVNYLEKDMKKEQQITQEAFEKCRQAEIGISYTDLEMSIKDALAKEVSKDSKKITPQSSDYQKELEKKVADKAKKEKERNPMPTPDKEKEDNS</sequence>
<evidence type="ECO:0000256" key="4">
    <source>
        <dbReference type="SAM" id="MobiDB-lite"/>
    </source>
</evidence>
<dbReference type="InterPro" id="IPR050221">
    <property type="entry name" value="26S_Proteasome_ATPase"/>
</dbReference>
<dbReference type="InterPro" id="IPR027417">
    <property type="entry name" value="P-loop_NTPase"/>
</dbReference>
<dbReference type="OrthoDB" id="2427229at2759"/>
<dbReference type="Gene3D" id="3.40.50.300">
    <property type="entry name" value="P-loop containing nucleotide triphosphate hydrolases"/>
    <property type="match status" value="1"/>
</dbReference>
<dbReference type="Gene3D" id="1.10.8.60">
    <property type="match status" value="1"/>
</dbReference>
<dbReference type="PANTHER" id="PTHR23073">
    <property type="entry name" value="26S PROTEASOME REGULATORY SUBUNIT"/>
    <property type="match status" value="1"/>
</dbReference>
<evidence type="ECO:0000256" key="1">
    <source>
        <dbReference type="ARBA" id="ARBA00006914"/>
    </source>
</evidence>
<dbReference type="Proteomes" id="UP000789831">
    <property type="component" value="Unassembled WGS sequence"/>
</dbReference>
<proteinExistence type="inferred from homology"/>
<keyword evidence="8" id="KW-1185">Reference proteome</keyword>
<dbReference type="GO" id="GO:0016887">
    <property type="term" value="F:ATP hydrolysis activity"/>
    <property type="evidence" value="ECO:0007669"/>
    <property type="project" value="InterPro"/>
</dbReference>
<keyword evidence="5" id="KW-0472">Membrane</keyword>
<dbReference type="InterPro" id="IPR003593">
    <property type="entry name" value="AAA+_ATPase"/>
</dbReference>
<dbReference type="Pfam" id="PF00004">
    <property type="entry name" value="AAA"/>
    <property type="match status" value="1"/>
</dbReference>
<keyword evidence="2" id="KW-0547">Nucleotide-binding</keyword>